<dbReference type="InterPro" id="IPR000792">
    <property type="entry name" value="Tscrpt_reg_LuxR_C"/>
</dbReference>
<dbReference type="PATRIC" id="fig|1003195.11.peg.3786"/>
<sequence>MTWTPPLTDHQLVVLRLLARGHTHTQIAGILGVRPETAGTIINGMRLSLGARTLPHAIALGYEFGILQPGSGHYAADRSTNGS</sequence>
<dbReference type="InterPro" id="IPR036388">
    <property type="entry name" value="WH-like_DNA-bd_sf"/>
</dbReference>
<dbReference type="AlphaFoldDB" id="F8JY51"/>
<organism evidence="2 3">
    <name type="scientific">Streptantibioticus cattleyicolor (strain ATCC 35852 / DSM 46488 / JCM 4925 / NBRC 14057 / NRRL 8057)</name>
    <name type="common">Streptomyces cattleya</name>
    <dbReference type="NCBI Taxonomy" id="1003195"/>
    <lineage>
        <taxon>Bacteria</taxon>
        <taxon>Bacillati</taxon>
        <taxon>Actinomycetota</taxon>
        <taxon>Actinomycetes</taxon>
        <taxon>Kitasatosporales</taxon>
        <taxon>Streptomycetaceae</taxon>
        <taxon>Streptantibioticus</taxon>
    </lineage>
</organism>
<dbReference type="KEGG" id="scy:SCATT_22560"/>
<evidence type="ECO:0000313" key="3">
    <source>
        <dbReference type="Proteomes" id="UP000007842"/>
    </source>
</evidence>
<dbReference type="InterPro" id="IPR016032">
    <property type="entry name" value="Sig_transdc_resp-reg_C-effctor"/>
</dbReference>
<dbReference type="eggNOG" id="ENOG50328BB">
    <property type="taxonomic scope" value="Bacteria"/>
</dbReference>
<dbReference type="EMBL" id="CP003219">
    <property type="protein sequence ID" value="AEW94627.1"/>
    <property type="molecule type" value="Genomic_DNA"/>
</dbReference>
<dbReference type="STRING" id="1003195.SCATT_22560"/>
<dbReference type="Gene3D" id="1.10.10.10">
    <property type="entry name" value="Winged helix-like DNA-binding domain superfamily/Winged helix DNA-binding domain"/>
    <property type="match status" value="1"/>
</dbReference>
<accession>G8WPC5</accession>
<keyword evidence="3" id="KW-1185">Reference proteome</keyword>
<evidence type="ECO:0000259" key="1">
    <source>
        <dbReference type="SMART" id="SM00421"/>
    </source>
</evidence>
<dbReference type="RefSeq" id="WP_014143019.1">
    <property type="nucleotide sequence ID" value="NC_016111.1"/>
</dbReference>
<accession>F8JY51</accession>
<dbReference type="KEGG" id="sct:SCAT_2273"/>
<name>F8JY51_STREN</name>
<dbReference type="OrthoDB" id="4330909at2"/>
<dbReference type="GO" id="GO:0003677">
    <property type="term" value="F:DNA binding"/>
    <property type="evidence" value="ECO:0007669"/>
    <property type="project" value="InterPro"/>
</dbReference>
<dbReference type="SUPFAM" id="SSF46894">
    <property type="entry name" value="C-terminal effector domain of the bipartite response regulators"/>
    <property type="match status" value="1"/>
</dbReference>
<dbReference type="HOGENOM" id="CLU_2541039_0_0_11"/>
<feature type="domain" description="HTH luxR-type" evidence="1">
    <location>
        <begin position="4"/>
        <end position="61"/>
    </location>
</feature>
<protein>
    <recommendedName>
        <fullName evidence="1">HTH luxR-type domain-containing protein</fullName>
    </recommendedName>
</protein>
<proteinExistence type="predicted"/>
<evidence type="ECO:0000313" key="2">
    <source>
        <dbReference type="EMBL" id="AEW94627.1"/>
    </source>
</evidence>
<reference evidence="3" key="1">
    <citation type="submission" date="2011-12" db="EMBL/GenBank/DDBJ databases">
        <title>Complete genome sequence of Streptomyces cattleya strain DSM 46488.</title>
        <authorList>
            <person name="Ou H.-Y."/>
            <person name="Li P."/>
            <person name="Zhao C."/>
            <person name="O'Hagan D."/>
            <person name="Deng Z."/>
        </authorList>
    </citation>
    <scope>NUCLEOTIDE SEQUENCE [LARGE SCALE GENOMIC DNA]</scope>
    <source>
        <strain evidence="3">ATCC 35852 / DSM 46488 / JCM 4925 / NBRC 14057 / NRRL 8057</strain>
    </source>
</reference>
<dbReference type="GO" id="GO:0006355">
    <property type="term" value="P:regulation of DNA-templated transcription"/>
    <property type="evidence" value="ECO:0007669"/>
    <property type="project" value="InterPro"/>
</dbReference>
<dbReference type="Proteomes" id="UP000007842">
    <property type="component" value="Chromosome"/>
</dbReference>
<dbReference type="SMART" id="SM00421">
    <property type="entry name" value="HTH_LUXR"/>
    <property type="match status" value="1"/>
</dbReference>
<gene>
    <name evidence="2" type="ordered locus">SCATT_22560</name>
</gene>